<comment type="similarity">
    <text evidence="1">Belongs to the UDP-glycosyltransferase family.</text>
</comment>
<dbReference type="Gramene" id="OE9A055796T1">
    <property type="protein sequence ID" value="OE9A055796C1"/>
    <property type="gene ID" value="OE9A055796"/>
</dbReference>
<dbReference type="EMBL" id="CACTIH010002171">
    <property type="protein sequence ID" value="CAA2974405.1"/>
    <property type="molecule type" value="Genomic_DNA"/>
</dbReference>
<keyword evidence="4" id="KW-1185">Reference proteome</keyword>
<organism evidence="3 4">
    <name type="scientific">Olea europaea subsp. europaea</name>
    <dbReference type="NCBI Taxonomy" id="158383"/>
    <lineage>
        <taxon>Eukaryota</taxon>
        <taxon>Viridiplantae</taxon>
        <taxon>Streptophyta</taxon>
        <taxon>Embryophyta</taxon>
        <taxon>Tracheophyta</taxon>
        <taxon>Spermatophyta</taxon>
        <taxon>Magnoliopsida</taxon>
        <taxon>eudicotyledons</taxon>
        <taxon>Gunneridae</taxon>
        <taxon>Pentapetalae</taxon>
        <taxon>asterids</taxon>
        <taxon>lamiids</taxon>
        <taxon>Lamiales</taxon>
        <taxon>Oleaceae</taxon>
        <taxon>Oleeae</taxon>
        <taxon>Olea</taxon>
    </lineage>
</organism>
<dbReference type="InterPro" id="IPR002213">
    <property type="entry name" value="UDP_glucos_trans"/>
</dbReference>
<evidence type="ECO:0000256" key="2">
    <source>
        <dbReference type="ARBA" id="ARBA00022679"/>
    </source>
</evidence>
<evidence type="ECO:0000313" key="3">
    <source>
        <dbReference type="EMBL" id="CAA2974405.1"/>
    </source>
</evidence>
<sequence>MTNHGQNIQQDGKRRRLVLFPFPLQGHINPMIQLASILHHEGFNIIIILTKYNCPNLSKYPHFVVHLIPDGLSESEVSTAQTEVVHTLKLLNDRCVKPFRDCLAQLLSDDPIQCLLTDSAWYFAQEVADNLKIPRFVHRTSSVCSLLAFAALPLFRDKGYLYMKDSEMEEPVLELPPLKVKDIPTIVTRNIEEEYQVTAKMVEETKKASGLIINTFKELEEPELAKLGEQFLMPTFAIGPFHKYFSASSSSLWTQDRTSISWLDTQAPKSVIYVSFGSVATMYEEKMNEVAWGLVNSEQPFLWVVRPGLVHGSEFETLSKEFLEAISRRGFIVEWAPQQEVLSHPSTGGFWTHSGWNSTLESICEGVPMICSPFFGDQKVNSRYVNDIWKVGIKLEKGLDRVEIESAIKKLIVGKEGEDIRKNIMCLKEKLDLCLKSGGSSHQSLGNLVDFISSFRSPV</sequence>
<dbReference type="CDD" id="cd03784">
    <property type="entry name" value="GT1_Gtf-like"/>
    <property type="match status" value="1"/>
</dbReference>
<keyword evidence="2" id="KW-0808">Transferase</keyword>
<dbReference type="GO" id="GO:0080044">
    <property type="term" value="F:quercetin 7-O-glucosyltransferase activity"/>
    <property type="evidence" value="ECO:0007669"/>
    <property type="project" value="TreeGrafter"/>
</dbReference>
<dbReference type="FunFam" id="3.40.50.2000:FF:000040">
    <property type="entry name" value="UDP-glycosyltransferase 76C1"/>
    <property type="match status" value="1"/>
</dbReference>
<name>A0A8S0R7U0_OLEEU</name>
<protein>
    <submittedName>
        <fullName evidence="3">UDP-glycosyltransferase 76B1-like</fullName>
    </submittedName>
</protein>
<dbReference type="SUPFAM" id="SSF53756">
    <property type="entry name" value="UDP-Glycosyltransferase/glycogen phosphorylase"/>
    <property type="match status" value="1"/>
</dbReference>
<proteinExistence type="inferred from homology"/>
<comment type="caution">
    <text evidence="3">The sequence shown here is derived from an EMBL/GenBank/DDBJ whole genome shotgun (WGS) entry which is preliminary data.</text>
</comment>
<accession>A0A8S0R7U0</accession>
<gene>
    <name evidence="3" type="ORF">OLEA9_A055796</name>
</gene>
<dbReference type="OrthoDB" id="5835829at2759"/>
<dbReference type="GO" id="GO:0080043">
    <property type="term" value="F:quercetin 3-O-glucosyltransferase activity"/>
    <property type="evidence" value="ECO:0007669"/>
    <property type="project" value="TreeGrafter"/>
</dbReference>
<dbReference type="PANTHER" id="PTHR11926:SF1464">
    <property type="entry name" value="UDP-GLYCOSYLTRANSFERASE 76B1-LIKE"/>
    <property type="match status" value="1"/>
</dbReference>
<dbReference type="Proteomes" id="UP000594638">
    <property type="component" value="Unassembled WGS sequence"/>
</dbReference>
<reference evidence="3 4" key="1">
    <citation type="submission" date="2019-12" db="EMBL/GenBank/DDBJ databases">
        <authorList>
            <person name="Alioto T."/>
            <person name="Alioto T."/>
            <person name="Gomez Garrido J."/>
        </authorList>
    </citation>
    <scope>NUCLEOTIDE SEQUENCE [LARGE SCALE GENOMIC DNA]</scope>
</reference>
<evidence type="ECO:0000313" key="4">
    <source>
        <dbReference type="Proteomes" id="UP000594638"/>
    </source>
</evidence>
<evidence type="ECO:0000256" key="1">
    <source>
        <dbReference type="ARBA" id="ARBA00009995"/>
    </source>
</evidence>
<dbReference type="Gene3D" id="3.40.50.2000">
    <property type="entry name" value="Glycogen Phosphorylase B"/>
    <property type="match status" value="2"/>
</dbReference>
<dbReference type="Pfam" id="PF00201">
    <property type="entry name" value="UDPGT"/>
    <property type="match status" value="1"/>
</dbReference>
<dbReference type="AlphaFoldDB" id="A0A8S0R7U0"/>
<dbReference type="FunFam" id="3.40.50.2000:FF:000120">
    <property type="entry name" value="UDP-glycosyltransferase 76C1"/>
    <property type="match status" value="1"/>
</dbReference>
<dbReference type="PANTHER" id="PTHR11926">
    <property type="entry name" value="GLUCOSYL/GLUCURONOSYL TRANSFERASES"/>
    <property type="match status" value="1"/>
</dbReference>